<dbReference type="EMBL" id="SSND01000001">
    <property type="protein sequence ID" value="THD85045.1"/>
    <property type="molecule type" value="Genomic_DNA"/>
</dbReference>
<evidence type="ECO:0000256" key="1">
    <source>
        <dbReference type="SAM" id="MobiDB-lite"/>
    </source>
</evidence>
<evidence type="ECO:0000256" key="2">
    <source>
        <dbReference type="SAM" id="Phobius"/>
    </source>
</evidence>
<feature type="transmembrane region" description="Helical" evidence="2">
    <location>
        <begin position="717"/>
        <end position="737"/>
    </location>
</feature>
<keyword evidence="2" id="KW-0812">Transmembrane</keyword>
<feature type="transmembrane region" description="Helical" evidence="2">
    <location>
        <begin position="749"/>
        <end position="770"/>
    </location>
</feature>
<comment type="caution">
    <text evidence="3">The sequence shown here is derived from an EMBL/GenBank/DDBJ whole genome shotgun (WGS) entry which is preliminary data.</text>
</comment>
<keyword evidence="4" id="KW-1185">Reference proteome</keyword>
<feature type="transmembrane region" description="Helical" evidence="2">
    <location>
        <begin position="855"/>
        <end position="873"/>
    </location>
</feature>
<feature type="transmembrane region" description="Helical" evidence="2">
    <location>
        <begin position="298"/>
        <end position="315"/>
    </location>
</feature>
<feature type="transmembrane region" description="Helical" evidence="2">
    <location>
        <begin position="157"/>
        <end position="177"/>
    </location>
</feature>
<feature type="transmembrane region" description="Helical" evidence="2">
    <location>
        <begin position="910"/>
        <end position="926"/>
    </location>
</feature>
<feature type="transmembrane region" description="Helical" evidence="2">
    <location>
        <begin position="790"/>
        <end position="809"/>
    </location>
</feature>
<feature type="compositionally biased region" description="Low complexity" evidence="1">
    <location>
        <begin position="69"/>
        <end position="79"/>
    </location>
</feature>
<feature type="transmembrane region" description="Helical" evidence="2">
    <location>
        <begin position="685"/>
        <end position="705"/>
    </location>
</feature>
<feature type="transmembrane region" description="Helical" evidence="2">
    <location>
        <begin position="189"/>
        <end position="206"/>
    </location>
</feature>
<protein>
    <submittedName>
        <fullName evidence="3">DUF2339 domain-containing protein</fullName>
    </submittedName>
</protein>
<feature type="compositionally biased region" description="Pro residues" evidence="1">
    <location>
        <begin position="59"/>
        <end position="68"/>
    </location>
</feature>
<name>A0A4S3MT48_9RHOB</name>
<reference evidence="3 4" key="1">
    <citation type="submission" date="2019-04" db="EMBL/GenBank/DDBJ databases">
        <title>Draft genome sequence of Gemmobacter aestuarii sp. nov.</title>
        <authorList>
            <person name="Hameed A."/>
            <person name="Lin S.-Y."/>
            <person name="Shahina M."/>
            <person name="Lai W.-A."/>
            <person name="Young C.-C."/>
        </authorList>
    </citation>
    <scope>NUCLEOTIDE SEQUENCE [LARGE SCALE GENOMIC DNA]</scope>
    <source>
        <strain evidence="3 4">CC-PW-75</strain>
    </source>
</reference>
<gene>
    <name evidence="3" type="ORF">E7811_04805</name>
</gene>
<dbReference type="OrthoDB" id="5422830at2"/>
<feature type="compositionally biased region" description="Basic and acidic residues" evidence="1">
    <location>
        <begin position="80"/>
        <end position="94"/>
    </location>
</feature>
<feature type="transmembrane region" description="Helical" evidence="2">
    <location>
        <begin position="6"/>
        <end position="25"/>
    </location>
</feature>
<keyword evidence="2" id="KW-1133">Transmembrane helix</keyword>
<feature type="transmembrane region" description="Helical" evidence="2">
    <location>
        <begin position="488"/>
        <end position="510"/>
    </location>
</feature>
<dbReference type="InterPro" id="IPR014600">
    <property type="entry name" value="UCP035905_mem"/>
</dbReference>
<feature type="compositionally biased region" description="Low complexity" evidence="1">
    <location>
        <begin position="48"/>
        <end position="58"/>
    </location>
</feature>
<keyword evidence="2" id="KW-0472">Membrane</keyword>
<feature type="transmembrane region" description="Helical" evidence="2">
    <location>
        <begin position="420"/>
        <end position="438"/>
    </location>
</feature>
<dbReference type="PANTHER" id="PTHR38434:SF1">
    <property type="entry name" value="BLL2549 PROTEIN"/>
    <property type="match status" value="1"/>
</dbReference>
<feature type="transmembrane region" description="Helical" evidence="2">
    <location>
        <begin position="395"/>
        <end position="413"/>
    </location>
</feature>
<dbReference type="RefSeq" id="WP_136393422.1">
    <property type="nucleotide sequence ID" value="NZ_SSND01000001.1"/>
</dbReference>
<accession>A0A4S3MT48</accession>
<feature type="transmembrane region" description="Helical" evidence="2">
    <location>
        <begin position="545"/>
        <end position="567"/>
    </location>
</feature>
<evidence type="ECO:0000313" key="3">
    <source>
        <dbReference type="EMBL" id="THD85045.1"/>
    </source>
</evidence>
<dbReference type="AlphaFoldDB" id="A0A4S3MT48"/>
<feature type="transmembrane region" description="Helical" evidence="2">
    <location>
        <begin position="597"/>
        <end position="613"/>
    </location>
</feature>
<feature type="transmembrane region" description="Helical" evidence="2">
    <location>
        <begin position="517"/>
        <end position="539"/>
    </location>
</feature>
<organism evidence="3 4">
    <name type="scientific">Aliigemmobacter aestuarii</name>
    <dbReference type="NCBI Taxonomy" id="1445661"/>
    <lineage>
        <taxon>Bacteria</taxon>
        <taxon>Pseudomonadati</taxon>
        <taxon>Pseudomonadota</taxon>
        <taxon>Alphaproteobacteria</taxon>
        <taxon>Rhodobacterales</taxon>
        <taxon>Paracoccaceae</taxon>
        <taxon>Aliigemmobacter</taxon>
    </lineage>
</organism>
<feature type="transmembrane region" description="Helical" evidence="2">
    <location>
        <begin position="816"/>
        <end position="835"/>
    </location>
</feature>
<dbReference type="Pfam" id="PF10101">
    <property type="entry name" value="DUF2339"/>
    <property type="match status" value="1"/>
</dbReference>
<proteinExistence type="predicted"/>
<feature type="transmembrane region" description="Helical" evidence="2">
    <location>
        <begin position="272"/>
        <end position="292"/>
    </location>
</feature>
<dbReference type="PIRSF" id="PIRSF035905">
    <property type="entry name" value="UCP035905_mp"/>
    <property type="match status" value="1"/>
</dbReference>
<dbReference type="InterPro" id="IPR019286">
    <property type="entry name" value="DUF2339_TM"/>
</dbReference>
<dbReference type="PANTHER" id="PTHR38434">
    <property type="entry name" value="BLL2549 PROTEIN"/>
    <property type="match status" value="1"/>
</dbReference>
<dbReference type="Proteomes" id="UP000309450">
    <property type="component" value="Unassembled WGS sequence"/>
</dbReference>
<evidence type="ECO:0000313" key="4">
    <source>
        <dbReference type="Proteomes" id="UP000309450"/>
    </source>
</evidence>
<feature type="transmembrane region" description="Helical" evidence="2">
    <location>
        <begin position="320"/>
        <end position="338"/>
    </location>
</feature>
<sequence>MEDALILMVVLVALAIPIAIVYLLVAVRGLKGRVSDLEQALTEARAGAGLAERRQPATAAPPTPPAPQAEPESPAVPASRPEDSAAEPSERPVIKDPWSGRTTPAAGGPVIPVPVQAAATAGAGMRRQAEPDVSQDRPLVFRADRIATLGRWLVQNWVYVLSAVSLGLAGIFLVQYGVQKGLLPPPFRVLAALALGAGLVAAGEWLRRRHGDADGATAYLPSTFSAAGITVGFAAILAARQMYGLIGPVPTIAGLLVVAGGALYLGWRHTPVLAAMGLTGAAAAPFLTGGSAESIDWLYGYAALIAAVGLGIDAFRRWAWISVLALSLGYGVGLLVDAGGGSDFGLALLATGLPALAFTIPVRSLMPVMTGATVGGAILRAFASGAKGAWPEFPVRLVAAALLASVLILLAVVKPGEASLPAFVLLTLLAAGGAVWASRSPAVSDLLLLPVIGFVARLPLEWTEYGGIARDFAAQTIAARPPETGAPAIVSLLVLLAVAMAAAAGMRALIGPDRPRYWAVIAAAILPAAGFMLEVFWLPVPVLGAYPWALHAMAAAAMMTGLALMLARSGQKPGATYATLSALVLIAFAMVVTLSSAALTVALGVLLVVAAALDRQFRLPEMAWFIQAATAVLAWRLVADPGLAWAFEDGPLWEVLLANGSAVGAGLAGLWLLRELDRPLARVVLDSAVWVFAALLADVLLWRLLEALLPVTYSVEAWRITLLALPWLAVSLGQLVRARLGGALRFIRIGLSILTGAFYALLQLGAVTIANPAAGIFGESRVFGPPVVDTLAIAYALPGIVLIVARRWLGQPSRVVSVMLLAAGTALLTLYAVLEIRSWFHARDLGAMGVTQGELYTYTMAMMLTGAVLLWQALAKRSVLLRRLAMAVIGLTVAKVFLVDASGLTGLTRVASFLALGLSLAGLAWLNRWAAGRQTGTA</sequence>
<feature type="transmembrane region" description="Helical" evidence="2">
    <location>
        <begin position="880"/>
        <end position="898"/>
    </location>
</feature>
<feature type="transmembrane region" description="Helical" evidence="2">
    <location>
        <begin position="651"/>
        <end position="673"/>
    </location>
</feature>
<feature type="transmembrane region" description="Helical" evidence="2">
    <location>
        <begin position="245"/>
        <end position="265"/>
    </location>
</feature>
<feature type="region of interest" description="Disordered" evidence="1">
    <location>
        <begin position="48"/>
        <end position="111"/>
    </location>
</feature>
<feature type="transmembrane region" description="Helical" evidence="2">
    <location>
        <begin position="218"/>
        <end position="239"/>
    </location>
</feature>